<evidence type="ECO:0000313" key="5">
    <source>
        <dbReference type="Proteomes" id="UP001152795"/>
    </source>
</evidence>
<dbReference type="Proteomes" id="UP001152795">
    <property type="component" value="Unassembled WGS sequence"/>
</dbReference>
<keyword evidence="5" id="KW-1185">Reference proteome</keyword>
<dbReference type="GO" id="GO:0008168">
    <property type="term" value="F:methyltransferase activity"/>
    <property type="evidence" value="ECO:0007669"/>
    <property type="project" value="UniProtKB-KW"/>
</dbReference>
<evidence type="ECO:0000313" key="4">
    <source>
        <dbReference type="EMBL" id="CAB4034883.1"/>
    </source>
</evidence>
<reference evidence="4" key="1">
    <citation type="submission" date="2020-04" db="EMBL/GenBank/DDBJ databases">
        <authorList>
            <person name="Alioto T."/>
            <person name="Alioto T."/>
            <person name="Gomez Garrido J."/>
        </authorList>
    </citation>
    <scope>NUCLEOTIDE SEQUENCE</scope>
    <source>
        <strain evidence="4">A484AB</strain>
    </source>
</reference>
<keyword evidence="1" id="KW-0489">Methyltransferase</keyword>
<dbReference type="OrthoDB" id="66144at2759"/>
<dbReference type="AlphaFoldDB" id="A0A6S7L6J4"/>
<evidence type="ECO:0000259" key="3">
    <source>
        <dbReference type="Pfam" id="PF13649"/>
    </source>
</evidence>
<comment type="caution">
    <text evidence="4">The sequence shown here is derived from an EMBL/GenBank/DDBJ whole genome shotgun (WGS) entry which is preliminary data.</text>
</comment>
<dbReference type="PANTHER" id="PTHR43861">
    <property type="entry name" value="TRANS-ACONITATE 2-METHYLTRANSFERASE-RELATED"/>
    <property type="match status" value="1"/>
</dbReference>
<dbReference type="Pfam" id="PF13649">
    <property type="entry name" value="Methyltransf_25"/>
    <property type="match status" value="1"/>
</dbReference>
<name>A0A6S7L6J4_PARCT</name>
<accession>A0A6S7L6J4</accession>
<sequence length="259" mass="29089">MSSLASALTASGKQDYRDIAKKYSETNNVQINLGLQFVALLHLRYGQTVLDMGCGTGELTAHIASQVGFDNVFGVDPDPNRLEIAHRISGSISFTLGNSTSSFPHSDEEFYDVYFSNFVFQWLNEDEKHGYLKGAVKCLKPSGRLAIHDGYDCSESISTVLKMAETAGAMKSITFVGKTTVESMLKEFGFEILLNENITHVYNFPSLEFFITWACSTFYIDEPKFRSFVNKESLRKLVDEDGTVKFNQNTYQIVARKRI</sequence>
<dbReference type="GO" id="GO:0032259">
    <property type="term" value="P:methylation"/>
    <property type="evidence" value="ECO:0007669"/>
    <property type="project" value="UniProtKB-KW"/>
</dbReference>
<dbReference type="EMBL" id="CACRXK020020509">
    <property type="protein sequence ID" value="CAB4034883.1"/>
    <property type="molecule type" value="Genomic_DNA"/>
</dbReference>
<protein>
    <recommendedName>
        <fullName evidence="3">Methyltransferase domain-containing protein</fullName>
    </recommendedName>
</protein>
<feature type="domain" description="Methyltransferase" evidence="3">
    <location>
        <begin position="49"/>
        <end position="143"/>
    </location>
</feature>
<evidence type="ECO:0000256" key="2">
    <source>
        <dbReference type="ARBA" id="ARBA00022679"/>
    </source>
</evidence>
<dbReference type="InterPro" id="IPR041698">
    <property type="entry name" value="Methyltransf_25"/>
</dbReference>
<evidence type="ECO:0000256" key="1">
    <source>
        <dbReference type="ARBA" id="ARBA00022603"/>
    </source>
</evidence>
<proteinExistence type="predicted"/>
<dbReference type="PANTHER" id="PTHR43861:SF1">
    <property type="entry name" value="TRANS-ACONITATE 2-METHYLTRANSFERASE"/>
    <property type="match status" value="1"/>
</dbReference>
<keyword evidence="2" id="KW-0808">Transferase</keyword>
<organism evidence="4 5">
    <name type="scientific">Paramuricea clavata</name>
    <name type="common">Red gorgonian</name>
    <name type="synonym">Violescent sea-whip</name>
    <dbReference type="NCBI Taxonomy" id="317549"/>
    <lineage>
        <taxon>Eukaryota</taxon>
        <taxon>Metazoa</taxon>
        <taxon>Cnidaria</taxon>
        <taxon>Anthozoa</taxon>
        <taxon>Octocorallia</taxon>
        <taxon>Malacalcyonacea</taxon>
        <taxon>Plexauridae</taxon>
        <taxon>Paramuricea</taxon>
    </lineage>
</organism>
<dbReference type="Gene3D" id="3.40.50.150">
    <property type="entry name" value="Vaccinia Virus protein VP39"/>
    <property type="match status" value="1"/>
</dbReference>
<dbReference type="InterPro" id="IPR029063">
    <property type="entry name" value="SAM-dependent_MTases_sf"/>
</dbReference>
<dbReference type="CDD" id="cd02440">
    <property type="entry name" value="AdoMet_MTases"/>
    <property type="match status" value="1"/>
</dbReference>
<gene>
    <name evidence="4" type="ORF">PACLA_8A050613</name>
</gene>
<dbReference type="SUPFAM" id="SSF53335">
    <property type="entry name" value="S-adenosyl-L-methionine-dependent methyltransferases"/>
    <property type="match status" value="1"/>
</dbReference>